<reference evidence="1" key="1">
    <citation type="submission" date="2020-11" db="EMBL/GenBank/DDBJ databases">
        <authorList>
            <consortium name="DOE Joint Genome Institute"/>
            <person name="Ahrendt S."/>
            <person name="Riley R."/>
            <person name="Andreopoulos W."/>
            <person name="Labutti K."/>
            <person name="Pangilinan J."/>
            <person name="Ruiz-Duenas F.J."/>
            <person name="Barrasa J.M."/>
            <person name="Sanchez-Garcia M."/>
            <person name="Camarero S."/>
            <person name="Miyauchi S."/>
            <person name="Serrano A."/>
            <person name="Linde D."/>
            <person name="Babiker R."/>
            <person name="Drula E."/>
            <person name="Ayuso-Fernandez I."/>
            <person name="Pacheco R."/>
            <person name="Padilla G."/>
            <person name="Ferreira P."/>
            <person name="Barriuso J."/>
            <person name="Kellner H."/>
            <person name="Castanera R."/>
            <person name="Alfaro M."/>
            <person name="Ramirez L."/>
            <person name="Pisabarro A.G."/>
            <person name="Kuo A."/>
            <person name="Tritt A."/>
            <person name="Lipzen A."/>
            <person name="He G."/>
            <person name="Yan M."/>
            <person name="Ng V."/>
            <person name="Cullen D."/>
            <person name="Martin F."/>
            <person name="Rosso M.-N."/>
            <person name="Henrissat B."/>
            <person name="Hibbett D."/>
            <person name="Martinez A.T."/>
            <person name="Grigoriev I.V."/>
        </authorList>
    </citation>
    <scope>NUCLEOTIDE SEQUENCE</scope>
    <source>
        <strain evidence="1">AH 40177</strain>
    </source>
</reference>
<proteinExistence type="predicted"/>
<comment type="caution">
    <text evidence="1">The sequence shown here is derived from an EMBL/GenBank/DDBJ whole genome shotgun (WGS) entry which is preliminary data.</text>
</comment>
<sequence length="217" mass="24218">MTLLLSELESKELPIAEGGWIAANSSYYGAKVKRNLEDMKAKGFTHVPWKGRWESKQTRRKRKSTMAVVTTLMRTMAGPTARATPASMPWGSKGRGDEGVYQQAIHAACCCVSKRSRRRYLPSMATSKVVFTCAALPTVAPTPGPISIAMAETPQKGDKRVSFTQYTAGEIHRWLEYGGRTEEQFATQDPEGFEQMMKDRPGHWHKVLGMFSTIDKL</sequence>
<keyword evidence="2" id="KW-1185">Reference proteome</keyword>
<dbReference type="Proteomes" id="UP000772434">
    <property type="component" value="Unassembled WGS sequence"/>
</dbReference>
<organism evidence="1 2">
    <name type="scientific">Rhodocollybia butyracea</name>
    <dbReference type="NCBI Taxonomy" id="206335"/>
    <lineage>
        <taxon>Eukaryota</taxon>
        <taxon>Fungi</taxon>
        <taxon>Dikarya</taxon>
        <taxon>Basidiomycota</taxon>
        <taxon>Agaricomycotina</taxon>
        <taxon>Agaricomycetes</taxon>
        <taxon>Agaricomycetidae</taxon>
        <taxon>Agaricales</taxon>
        <taxon>Marasmiineae</taxon>
        <taxon>Omphalotaceae</taxon>
        <taxon>Rhodocollybia</taxon>
    </lineage>
</organism>
<dbReference type="EMBL" id="JADNRY010000397">
    <property type="protein sequence ID" value="KAF9058316.1"/>
    <property type="molecule type" value="Genomic_DNA"/>
</dbReference>
<evidence type="ECO:0000313" key="2">
    <source>
        <dbReference type="Proteomes" id="UP000772434"/>
    </source>
</evidence>
<name>A0A9P5P7U0_9AGAR</name>
<accession>A0A9P5P7U0</accession>
<evidence type="ECO:0000313" key="1">
    <source>
        <dbReference type="EMBL" id="KAF9058316.1"/>
    </source>
</evidence>
<dbReference type="OrthoDB" id="3253621at2759"/>
<protein>
    <submittedName>
        <fullName evidence="1">Uncharacterized protein</fullName>
    </submittedName>
</protein>
<dbReference type="AlphaFoldDB" id="A0A9P5P7U0"/>
<gene>
    <name evidence="1" type="ORF">BDP27DRAFT_1372798</name>
</gene>